<dbReference type="InterPro" id="IPR033887">
    <property type="entry name" value="PTS_IIA_man"/>
</dbReference>
<dbReference type="Proteomes" id="UP000051249">
    <property type="component" value="Unassembled WGS sequence"/>
</dbReference>
<keyword evidence="8" id="KW-0418">Kinase</keyword>
<comment type="caution">
    <text evidence="10">The sequence shown here is derived from an EMBL/GenBank/DDBJ whole genome shotgun (WGS) entry which is preliminary data.</text>
</comment>
<keyword evidence="5" id="KW-0762">Sugar transport</keyword>
<dbReference type="PANTHER" id="PTHR33799">
    <property type="entry name" value="PTS PERMEASE-RELATED-RELATED"/>
    <property type="match status" value="1"/>
</dbReference>
<dbReference type="Pfam" id="PF03610">
    <property type="entry name" value="EIIA-man"/>
    <property type="match status" value="1"/>
</dbReference>
<sequence>MIDYIVTSHGNFAEGIKNSSFMIFGEQKNVEAVVLHPNESPEELNSKFQEALAKFDKDDQVIFLVDLFGGSPFNAASQIVAEHTDRMALITGLNLSMLVEAYTVREQPLDQVVPHLEETAKAGVRHLEIKDSQEG</sequence>
<dbReference type="GO" id="GO:0016301">
    <property type="term" value="F:kinase activity"/>
    <property type="evidence" value="ECO:0007669"/>
    <property type="project" value="UniProtKB-KW"/>
</dbReference>
<dbReference type="PATRIC" id="fig|480391.4.peg.1391"/>
<dbReference type="InterPro" id="IPR013789">
    <property type="entry name" value="PTS_EIIA_man"/>
</dbReference>
<dbReference type="RefSeq" id="WP_057800467.1">
    <property type="nucleotide sequence ID" value="NZ_BJZZ01000051.1"/>
</dbReference>
<evidence type="ECO:0000256" key="2">
    <source>
        <dbReference type="ARBA" id="ARBA00022448"/>
    </source>
</evidence>
<evidence type="ECO:0000256" key="6">
    <source>
        <dbReference type="ARBA" id="ARBA00022679"/>
    </source>
</evidence>
<evidence type="ECO:0000313" key="10">
    <source>
        <dbReference type="EMBL" id="KRO21438.1"/>
    </source>
</evidence>
<dbReference type="NCBIfam" id="TIGR00824">
    <property type="entry name" value="EIIA-man"/>
    <property type="match status" value="1"/>
</dbReference>
<dbReference type="InterPro" id="IPR036662">
    <property type="entry name" value="PTS_EIIA_man-typ_sf"/>
</dbReference>
<dbReference type="InterPro" id="IPR004701">
    <property type="entry name" value="PTS_EIIA_man-typ"/>
</dbReference>
<evidence type="ECO:0000259" key="9">
    <source>
        <dbReference type="PROSITE" id="PS51096"/>
    </source>
</evidence>
<dbReference type="SUPFAM" id="SSF53062">
    <property type="entry name" value="PTS system fructose IIA component-like"/>
    <property type="match status" value="1"/>
</dbReference>
<dbReference type="OrthoDB" id="9799827at2"/>
<evidence type="ECO:0000256" key="8">
    <source>
        <dbReference type="ARBA" id="ARBA00022777"/>
    </source>
</evidence>
<evidence type="ECO:0000256" key="4">
    <source>
        <dbReference type="ARBA" id="ARBA00022553"/>
    </source>
</evidence>
<dbReference type="CDD" id="cd00006">
    <property type="entry name" value="PTS_IIA_man"/>
    <property type="match status" value="1"/>
</dbReference>
<evidence type="ECO:0000256" key="3">
    <source>
        <dbReference type="ARBA" id="ARBA00022490"/>
    </source>
</evidence>
<keyword evidence="7" id="KW-0598">Phosphotransferase system</keyword>
<evidence type="ECO:0000256" key="1">
    <source>
        <dbReference type="ARBA" id="ARBA00004496"/>
    </source>
</evidence>
<organism evidence="10 11">
    <name type="scientific">Pediococcus argentinicus</name>
    <dbReference type="NCBI Taxonomy" id="480391"/>
    <lineage>
        <taxon>Bacteria</taxon>
        <taxon>Bacillati</taxon>
        <taxon>Bacillota</taxon>
        <taxon>Bacilli</taxon>
        <taxon>Lactobacillales</taxon>
        <taxon>Lactobacillaceae</taxon>
        <taxon>Pediococcus</taxon>
    </lineage>
</organism>
<reference evidence="10 11" key="1">
    <citation type="journal article" date="2015" name="Genome Announc.">
        <title>Expanding the biotechnology potential of lactobacilli through comparative genomics of 213 strains and associated genera.</title>
        <authorList>
            <person name="Sun Z."/>
            <person name="Harris H.M."/>
            <person name="McCann A."/>
            <person name="Guo C."/>
            <person name="Argimon S."/>
            <person name="Zhang W."/>
            <person name="Yang X."/>
            <person name="Jeffery I.B."/>
            <person name="Cooney J.C."/>
            <person name="Kagawa T.F."/>
            <person name="Liu W."/>
            <person name="Song Y."/>
            <person name="Salvetti E."/>
            <person name="Wrobel A."/>
            <person name="Rasinkangas P."/>
            <person name="Parkhill J."/>
            <person name="Rea M.C."/>
            <person name="O'Sullivan O."/>
            <person name="Ritari J."/>
            <person name="Douillard F.P."/>
            <person name="Paul Ross R."/>
            <person name="Yang R."/>
            <person name="Briner A.E."/>
            <person name="Felis G.E."/>
            <person name="de Vos W.M."/>
            <person name="Barrangou R."/>
            <person name="Klaenhammer T.R."/>
            <person name="Caufield P.W."/>
            <person name="Cui Y."/>
            <person name="Zhang H."/>
            <person name="O'Toole P.W."/>
        </authorList>
    </citation>
    <scope>NUCLEOTIDE SEQUENCE [LARGE SCALE GENOMIC DNA]</scope>
    <source>
        <strain evidence="10 11">DSM 23026</strain>
    </source>
</reference>
<keyword evidence="6" id="KW-0808">Transferase</keyword>
<comment type="subcellular location">
    <subcellularLocation>
        <location evidence="1">Cytoplasm</location>
    </subcellularLocation>
</comment>
<dbReference type="PROSITE" id="PS51096">
    <property type="entry name" value="PTS_EIIA_TYPE_4"/>
    <property type="match status" value="1"/>
</dbReference>
<dbReference type="GO" id="GO:0016020">
    <property type="term" value="C:membrane"/>
    <property type="evidence" value="ECO:0007669"/>
    <property type="project" value="InterPro"/>
</dbReference>
<feature type="domain" description="PTS EIIA type-4" evidence="9">
    <location>
        <begin position="1"/>
        <end position="124"/>
    </location>
</feature>
<keyword evidence="11" id="KW-1185">Reference proteome</keyword>
<dbReference type="GO" id="GO:0016773">
    <property type="term" value="F:phosphotransferase activity, alcohol group as acceptor"/>
    <property type="evidence" value="ECO:0007669"/>
    <property type="project" value="InterPro"/>
</dbReference>
<dbReference type="Gene3D" id="3.40.50.510">
    <property type="entry name" value="Phosphotransferase system, mannose-type IIA component"/>
    <property type="match status" value="1"/>
</dbReference>
<gene>
    <name evidence="10" type="ORF">IV88_GL001367</name>
</gene>
<name>A0A0R2N6E6_9LACO</name>
<protein>
    <recommendedName>
        <fullName evidence="9">PTS EIIA type-4 domain-containing protein</fullName>
    </recommendedName>
</protein>
<dbReference type="GO" id="GO:0009401">
    <property type="term" value="P:phosphoenolpyruvate-dependent sugar phosphotransferase system"/>
    <property type="evidence" value="ECO:0007669"/>
    <property type="project" value="UniProtKB-KW"/>
</dbReference>
<accession>A0A0R2N6E6</accession>
<proteinExistence type="predicted"/>
<evidence type="ECO:0000256" key="5">
    <source>
        <dbReference type="ARBA" id="ARBA00022597"/>
    </source>
</evidence>
<dbReference type="PANTHER" id="PTHR33799:SF1">
    <property type="entry name" value="PTS SYSTEM MANNOSE-SPECIFIC EIIAB COMPONENT-RELATED"/>
    <property type="match status" value="1"/>
</dbReference>
<keyword evidence="3" id="KW-0963">Cytoplasm</keyword>
<dbReference type="EMBL" id="JQCQ01000049">
    <property type="protein sequence ID" value="KRO21438.1"/>
    <property type="molecule type" value="Genomic_DNA"/>
</dbReference>
<evidence type="ECO:0000256" key="7">
    <source>
        <dbReference type="ARBA" id="ARBA00022683"/>
    </source>
</evidence>
<evidence type="ECO:0000313" key="11">
    <source>
        <dbReference type="Proteomes" id="UP000051249"/>
    </source>
</evidence>
<dbReference type="InterPro" id="IPR051471">
    <property type="entry name" value="Bacterial_PTS_sugar_comp"/>
</dbReference>
<keyword evidence="2" id="KW-0813">Transport</keyword>
<dbReference type="AlphaFoldDB" id="A0A0R2N6E6"/>
<dbReference type="GO" id="GO:0005737">
    <property type="term" value="C:cytoplasm"/>
    <property type="evidence" value="ECO:0007669"/>
    <property type="project" value="UniProtKB-SubCell"/>
</dbReference>
<keyword evidence="4" id="KW-0597">Phosphoprotein</keyword>